<dbReference type="Proteomes" id="UP000654075">
    <property type="component" value="Unassembled WGS sequence"/>
</dbReference>
<feature type="domain" description="Carboxylesterase type B" evidence="5">
    <location>
        <begin position="351"/>
        <end position="561"/>
    </location>
</feature>
<evidence type="ECO:0000259" key="5">
    <source>
        <dbReference type="Pfam" id="PF00135"/>
    </source>
</evidence>
<feature type="compositionally biased region" description="Polar residues" evidence="3">
    <location>
        <begin position="1022"/>
        <end position="1031"/>
    </location>
</feature>
<keyword evidence="4" id="KW-0732">Signal</keyword>
<gene>
    <name evidence="6" type="ORF">PGLA1383_LOCUS30465</name>
</gene>
<feature type="compositionally biased region" description="Low complexity" evidence="3">
    <location>
        <begin position="1293"/>
        <end position="1305"/>
    </location>
</feature>
<sequence length="1525" mass="164729">MLRHWTSWIVAASCVACLSATDDAPIVETTSGLVRGVVQRGRQVFRGIPFAAPPTGDLRFRPPAPHAGWTEVLDATDFGAACLQSPGGCWESSNVTIQSEDCLSLNVMTPASAKRSDNIPVMVYIHAGEFRCGCSNDAESNRPSLGDDVIYISFNFRIGALGFLADDVLRARDRENSTGNYGLLDQRFALMWVQENVAAFGGDPSAVSIFGESSGGTSVAFHLLAAGRGQGQPFQRAILQSPGLTQVKSWKDSASNTEYALAVLAASGSPGCPVSSGYASFEDDVLYNKVLRTVNSTSQSAAEAWCSGNTRCSGFMISRETTSFVSGAAFIYDVQAQGSKSSTTFLKHGPVHADDRLRCLLGADAKMLTSLTQSVPRDDSFYTDGWAPVVDGAALPVSLVQQVAQGHVPPGVDIMIGSNLDEGTEFMMLAPKLACNATQADFKIWVEDFVGGQPDADEKVLKLYDPRNLTRPLPDCQGRSYYGPPARKYSGEQASYFNAAMRVAGDASVVCPVYSLADAAKGRVFVYDFKLTPSYSVNFGDTSTMGAFHGAEVPFVFGADFELITKIWQFPQWRLPVIDAMTRRCMQPLISNGLTEHADLWKRFALILAICAKYSVFGARTCARSTNAVGKTSKLSTQLRWWGKLASVQGLRCCWCEMAILIARLASNKSLNLNRKHQFSLKQLAGVAPDVFLEVSQLRQLVVCRDAAVLLRWTPAQPPTNRRPPGFGQHRHEARRQSGQCTTGFNRQGVRTIDTDNYDVVENLSLSKSAGAQHRLEAAGSEAQEGEVSKYPEYARKIEQALREALQEEGIYPNFIMNAGPGKGYEPFWNCKNWFTSARDRSVKVRYPRLGSFEVAVKCPPGFAVQSSGLPERLQVWSKLFCHRWPDPEKLAQAVTMVLTGSRDGEDVSQQLNRLRVQCGVAEKNAPVEQQPHPKLSMHPPMFFGLTPREHIPTPVVPLTPECRGAQSRLNISSLATTMNSAPSSPPRRPASAAATVSNRPAAGAAADLPAATEKKARPSSAAGSRSQSHQSAPPPAPKASSDDDFEDEVTQAVAEENTLDVSGSTFVHEAPSKGIVIADTRKEEDSELPTFRAVETEHAATLPFNSFTRTAPAAEPEPELEELARRLLEKHSASAAPRDLLLRGQKPIPDFKQALELDAFKSQLYHLGVFGTPFNFAGLYRELSIRQPDDPNCAPSVCLGSLDEGLSVLWISAPGAPALPTMPASESAAPPSPRAPEPVLSAPVQAPQAPVPPATPPPAAVVAPAPVSPPAQALSKAEDEASDDYDADFEESYPGTPVAAAATVPAPPGPAPTRAPEAPPQPSESEAASSSPAGPYDEEGDFMEDNDPRPQEEGDDFVQDDDGSGAEDEIDFVKEDNGAPLDDVDFVKEDNDDRPDELDYDEEGFEEDSQPALSPKKAQAPPLGFMPMPPSVPRPQFGSDAPTSFPSPKESPPVPPREPYQAAGHGYDDSFEADDDDPEEPEAREEIAEKVLDQGNREHDYAEDNAVSSEEEFEDDDSIKSVED</sequence>
<organism evidence="6 7">
    <name type="scientific">Polarella glacialis</name>
    <name type="common">Dinoflagellate</name>
    <dbReference type="NCBI Taxonomy" id="89957"/>
    <lineage>
        <taxon>Eukaryota</taxon>
        <taxon>Sar</taxon>
        <taxon>Alveolata</taxon>
        <taxon>Dinophyceae</taxon>
        <taxon>Suessiales</taxon>
        <taxon>Suessiaceae</taxon>
        <taxon>Polarella</taxon>
    </lineage>
</organism>
<feature type="region of interest" description="Disordered" evidence="3">
    <location>
        <begin position="977"/>
        <end position="1051"/>
    </location>
</feature>
<feature type="compositionally biased region" description="Low complexity" evidence="3">
    <location>
        <begin position="1324"/>
        <end position="1334"/>
    </location>
</feature>
<keyword evidence="7" id="KW-1185">Reference proteome</keyword>
<dbReference type="SUPFAM" id="SSF53474">
    <property type="entry name" value="alpha/beta-Hydrolases"/>
    <property type="match status" value="1"/>
</dbReference>
<feature type="compositionally biased region" description="Low complexity" evidence="3">
    <location>
        <begin position="1261"/>
        <end position="1276"/>
    </location>
</feature>
<comment type="similarity">
    <text evidence="1">Belongs to the type-B carboxylesterase/lipase family.</text>
</comment>
<dbReference type="PANTHER" id="PTHR11559">
    <property type="entry name" value="CARBOXYLESTERASE"/>
    <property type="match status" value="1"/>
</dbReference>
<dbReference type="InterPro" id="IPR029058">
    <property type="entry name" value="AB_hydrolase_fold"/>
</dbReference>
<evidence type="ECO:0000256" key="4">
    <source>
        <dbReference type="SAM" id="SignalP"/>
    </source>
</evidence>
<dbReference type="Gene3D" id="3.40.50.1820">
    <property type="entry name" value="alpha/beta hydrolase"/>
    <property type="match status" value="1"/>
</dbReference>
<dbReference type="GO" id="GO:0016787">
    <property type="term" value="F:hydrolase activity"/>
    <property type="evidence" value="ECO:0007669"/>
    <property type="project" value="UniProtKB-KW"/>
</dbReference>
<dbReference type="InterPro" id="IPR002018">
    <property type="entry name" value="CarbesteraseB"/>
</dbReference>
<feature type="compositionally biased region" description="Acidic residues" evidence="3">
    <location>
        <begin position="1337"/>
        <end position="1346"/>
    </location>
</feature>
<feature type="region of interest" description="Disordered" evidence="3">
    <location>
        <begin position="715"/>
        <end position="746"/>
    </location>
</feature>
<dbReference type="EMBL" id="CAJNNV010025146">
    <property type="protein sequence ID" value="CAE8612676.1"/>
    <property type="molecule type" value="Genomic_DNA"/>
</dbReference>
<dbReference type="InterPro" id="IPR050309">
    <property type="entry name" value="Type-B_Carboxylest/Lipase"/>
</dbReference>
<comment type="caution">
    <text evidence="6">The sequence shown here is derived from an EMBL/GenBank/DDBJ whole genome shotgun (WGS) entry which is preliminary data.</text>
</comment>
<feature type="compositionally biased region" description="Acidic residues" evidence="3">
    <location>
        <begin position="1393"/>
        <end position="1410"/>
    </location>
</feature>
<dbReference type="PROSITE" id="PS00122">
    <property type="entry name" value="CARBOXYLESTERASE_B_1"/>
    <property type="match status" value="1"/>
</dbReference>
<feature type="compositionally biased region" description="Acidic residues" evidence="3">
    <location>
        <begin position="1281"/>
        <end position="1292"/>
    </location>
</feature>
<feature type="compositionally biased region" description="Acidic residues" evidence="3">
    <location>
        <begin position="1470"/>
        <end position="1484"/>
    </location>
</feature>
<reference evidence="6" key="1">
    <citation type="submission" date="2021-02" db="EMBL/GenBank/DDBJ databases">
        <authorList>
            <person name="Dougan E. K."/>
            <person name="Rhodes N."/>
            <person name="Thang M."/>
            <person name="Chan C."/>
        </authorList>
    </citation>
    <scope>NUCLEOTIDE SEQUENCE</scope>
</reference>
<accession>A0A813FQL7</accession>
<evidence type="ECO:0000256" key="1">
    <source>
        <dbReference type="ARBA" id="ARBA00005964"/>
    </source>
</evidence>
<feature type="compositionally biased region" description="Pro residues" evidence="3">
    <location>
        <begin position="1306"/>
        <end position="1323"/>
    </location>
</feature>
<feature type="compositionally biased region" description="Low complexity" evidence="3">
    <location>
        <begin position="1238"/>
        <end position="1249"/>
    </location>
</feature>
<evidence type="ECO:0000313" key="6">
    <source>
        <dbReference type="EMBL" id="CAE8612676.1"/>
    </source>
</evidence>
<evidence type="ECO:0000313" key="7">
    <source>
        <dbReference type="Proteomes" id="UP000654075"/>
    </source>
</evidence>
<feature type="compositionally biased region" description="Pro residues" evidence="3">
    <location>
        <begin position="1250"/>
        <end position="1260"/>
    </location>
</feature>
<feature type="compositionally biased region" description="Acidic residues" evidence="3">
    <location>
        <begin position="1354"/>
        <end position="1371"/>
    </location>
</feature>
<evidence type="ECO:0000256" key="3">
    <source>
        <dbReference type="SAM" id="MobiDB-lite"/>
    </source>
</evidence>
<feature type="region of interest" description="Disordered" evidence="3">
    <location>
        <begin position="1222"/>
        <end position="1525"/>
    </location>
</feature>
<protein>
    <recommendedName>
        <fullName evidence="5">Carboxylesterase type B domain-containing protein</fullName>
    </recommendedName>
</protein>
<evidence type="ECO:0000256" key="2">
    <source>
        <dbReference type="ARBA" id="ARBA00022801"/>
    </source>
</evidence>
<keyword evidence="2" id="KW-0378">Hydrolase</keyword>
<feature type="signal peptide" evidence="4">
    <location>
        <begin position="1"/>
        <end position="20"/>
    </location>
</feature>
<dbReference type="InterPro" id="IPR019826">
    <property type="entry name" value="Carboxylesterase_B_AS"/>
</dbReference>
<feature type="chain" id="PRO_5033028373" description="Carboxylesterase type B domain-containing protein" evidence="4">
    <location>
        <begin position="21"/>
        <end position="1525"/>
    </location>
</feature>
<proteinExistence type="inferred from homology"/>
<feature type="compositionally biased region" description="Pro residues" evidence="3">
    <location>
        <begin position="1450"/>
        <end position="1459"/>
    </location>
</feature>
<feature type="domain" description="Carboxylesterase type B" evidence="5">
    <location>
        <begin position="24"/>
        <end position="253"/>
    </location>
</feature>
<feature type="compositionally biased region" description="Polar residues" evidence="3">
    <location>
        <begin position="737"/>
        <end position="746"/>
    </location>
</feature>
<feature type="compositionally biased region" description="Low complexity" evidence="3">
    <location>
        <begin position="1002"/>
        <end position="1012"/>
    </location>
</feature>
<dbReference type="OrthoDB" id="446919at2759"/>
<feature type="compositionally biased region" description="Basic and acidic residues" evidence="3">
    <location>
        <begin position="1485"/>
        <end position="1503"/>
    </location>
</feature>
<name>A0A813FQL7_POLGL</name>
<dbReference type="Pfam" id="PF00135">
    <property type="entry name" value="COesterase"/>
    <property type="match status" value="2"/>
</dbReference>